<organism evidence="2 3">
    <name type="scientific">Datura stramonium</name>
    <name type="common">Jimsonweed</name>
    <name type="synonym">Common thornapple</name>
    <dbReference type="NCBI Taxonomy" id="4076"/>
    <lineage>
        <taxon>Eukaryota</taxon>
        <taxon>Viridiplantae</taxon>
        <taxon>Streptophyta</taxon>
        <taxon>Embryophyta</taxon>
        <taxon>Tracheophyta</taxon>
        <taxon>Spermatophyta</taxon>
        <taxon>Magnoliopsida</taxon>
        <taxon>eudicotyledons</taxon>
        <taxon>Gunneridae</taxon>
        <taxon>Pentapetalae</taxon>
        <taxon>asterids</taxon>
        <taxon>lamiids</taxon>
        <taxon>Solanales</taxon>
        <taxon>Solanaceae</taxon>
        <taxon>Solanoideae</taxon>
        <taxon>Datureae</taxon>
        <taxon>Datura</taxon>
    </lineage>
</organism>
<feature type="compositionally biased region" description="Basic and acidic residues" evidence="1">
    <location>
        <begin position="48"/>
        <end position="58"/>
    </location>
</feature>
<evidence type="ECO:0000313" key="3">
    <source>
        <dbReference type="Proteomes" id="UP000823775"/>
    </source>
</evidence>
<keyword evidence="3" id="KW-1185">Reference proteome</keyword>
<protein>
    <recommendedName>
        <fullName evidence="4">F-box protein</fullName>
    </recommendedName>
</protein>
<dbReference type="InterPro" id="IPR032675">
    <property type="entry name" value="LRR_dom_sf"/>
</dbReference>
<dbReference type="SUPFAM" id="SSF81383">
    <property type="entry name" value="F-box domain"/>
    <property type="match status" value="1"/>
</dbReference>
<evidence type="ECO:0000313" key="2">
    <source>
        <dbReference type="EMBL" id="MCD7470864.1"/>
    </source>
</evidence>
<dbReference type="PANTHER" id="PTHR13382">
    <property type="entry name" value="MITOCHONDRIAL ATP SYNTHASE COUPLING FACTOR B"/>
    <property type="match status" value="1"/>
</dbReference>
<name>A0ABS8TH86_DATST</name>
<gene>
    <name evidence="2" type="ORF">HAX54_011048</name>
</gene>
<evidence type="ECO:0000256" key="1">
    <source>
        <dbReference type="SAM" id="MobiDB-lite"/>
    </source>
</evidence>
<evidence type="ECO:0008006" key="4">
    <source>
        <dbReference type="Google" id="ProtNLM"/>
    </source>
</evidence>
<dbReference type="Proteomes" id="UP000823775">
    <property type="component" value="Unassembled WGS sequence"/>
</dbReference>
<dbReference type="PANTHER" id="PTHR13382:SF20">
    <property type="entry name" value="F-BOX PROTEIN SKIP14-LIKE"/>
    <property type="match status" value="1"/>
</dbReference>
<comment type="caution">
    <text evidence="2">The sequence shown here is derived from an EMBL/GenBank/DDBJ whole genome shotgun (WGS) entry which is preliminary data.</text>
</comment>
<sequence length="468" mass="52055">MAWNQEEGFSAGIKFDKGCFGERCINDMVDGFGDFWGLNCEKEELYDHKGGKSNKGSDEIADLLPPDPFNMEMSTEGTGLTSTTGWLEDFEKEFGLNTLGFTEDENEVAAELDFVLTGTMRIHQDAGLQLIDGNCELFSMNFREGLDGGHGKMDGKTEIMQKYWNIGDATDTDQGGINDHSDTDRGDPSDALLLALGYLGLGDLLAVEGVCKPLRNAVLGDPLLWRNIHIEHPFCTKITNDILIKLTDRAQGHLHSLTLFYCSKITDAGLKHVLDRNPHLSKLNVPGCVRLTADGVLSNLKVLKTAGKTRLKYLGIYGLFGLTNQHLEEFKLLTGVDNSKLPTTRKPRFFVGGGQLCVSSDDDRAMDIEVCPKCQHFELVYDCPSESCQKKQSDSQLCRACTTCITRCFDCGCCLNNCDYEELFSFELLCLDCWRQPLGPQEGEQKLTFLTETTVLHNGESYHFYICG</sequence>
<proteinExistence type="predicted"/>
<dbReference type="InterPro" id="IPR050648">
    <property type="entry name" value="F-box_LRR-repeat"/>
</dbReference>
<dbReference type="Gene3D" id="3.80.10.10">
    <property type="entry name" value="Ribonuclease Inhibitor"/>
    <property type="match status" value="1"/>
</dbReference>
<accession>A0ABS8TH86</accession>
<dbReference type="SUPFAM" id="SSF52047">
    <property type="entry name" value="RNI-like"/>
    <property type="match status" value="1"/>
</dbReference>
<reference evidence="2 3" key="1">
    <citation type="journal article" date="2021" name="BMC Genomics">
        <title>Datura genome reveals duplications of psychoactive alkaloid biosynthetic genes and high mutation rate following tissue culture.</title>
        <authorList>
            <person name="Rajewski A."/>
            <person name="Carter-House D."/>
            <person name="Stajich J."/>
            <person name="Litt A."/>
        </authorList>
    </citation>
    <scope>NUCLEOTIDE SEQUENCE [LARGE SCALE GENOMIC DNA]</scope>
    <source>
        <strain evidence="2">AR-01</strain>
    </source>
</reference>
<dbReference type="EMBL" id="JACEIK010001621">
    <property type="protein sequence ID" value="MCD7470864.1"/>
    <property type="molecule type" value="Genomic_DNA"/>
</dbReference>
<dbReference type="InterPro" id="IPR036047">
    <property type="entry name" value="F-box-like_dom_sf"/>
</dbReference>
<feature type="region of interest" description="Disordered" evidence="1">
    <location>
        <begin position="48"/>
        <end position="69"/>
    </location>
</feature>